<evidence type="ECO:0000256" key="1">
    <source>
        <dbReference type="ARBA" id="ARBA00022448"/>
    </source>
</evidence>
<organism evidence="6 7">
    <name type="scientific">Mesomycoplasma lagogenitalium</name>
    <dbReference type="NCBI Taxonomy" id="171286"/>
    <lineage>
        <taxon>Bacteria</taxon>
        <taxon>Bacillati</taxon>
        <taxon>Mycoplasmatota</taxon>
        <taxon>Mycoplasmoidales</taxon>
        <taxon>Metamycoplasmataceae</taxon>
        <taxon>Mesomycoplasma</taxon>
    </lineage>
</organism>
<dbReference type="InterPro" id="IPR047641">
    <property type="entry name" value="ABC_transpr_MalK/UgpC-like"/>
</dbReference>
<feature type="coiled-coil region" evidence="4">
    <location>
        <begin position="229"/>
        <end position="279"/>
    </location>
</feature>
<dbReference type="SMART" id="SM00382">
    <property type="entry name" value="AAA"/>
    <property type="match status" value="1"/>
</dbReference>
<evidence type="ECO:0000256" key="4">
    <source>
        <dbReference type="SAM" id="Coils"/>
    </source>
</evidence>
<keyword evidence="7" id="KW-1185">Reference proteome</keyword>
<dbReference type="InterPro" id="IPR003593">
    <property type="entry name" value="AAA+_ATPase"/>
</dbReference>
<evidence type="ECO:0000313" key="6">
    <source>
        <dbReference type="EMBL" id="WGI36764.1"/>
    </source>
</evidence>
<protein>
    <submittedName>
        <fullName evidence="6">ABC transporter ATP-binding protein</fullName>
    </submittedName>
</protein>
<gene>
    <name evidence="6" type="ORF">QEG99_00540</name>
</gene>
<dbReference type="SUPFAM" id="SSF52540">
    <property type="entry name" value="P-loop containing nucleoside triphosphate hydrolases"/>
    <property type="match status" value="1"/>
</dbReference>
<dbReference type="PROSITE" id="PS50893">
    <property type="entry name" value="ABC_TRANSPORTER_2"/>
    <property type="match status" value="1"/>
</dbReference>
<keyword evidence="4" id="KW-0175">Coiled coil</keyword>
<dbReference type="InterPro" id="IPR027417">
    <property type="entry name" value="P-loop_NTPase"/>
</dbReference>
<dbReference type="Pfam" id="PF00005">
    <property type="entry name" value="ABC_tran"/>
    <property type="match status" value="1"/>
</dbReference>
<dbReference type="SUPFAM" id="SSF50331">
    <property type="entry name" value="MOP-like"/>
    <property type="match status" value="1"/>
</dbReference>
<dbReference type="Gene3D" id="2.40.50.140">
    <property type="entry name" value="Nucleic acid-binding proteins"/>
    <property type="match status" value="1"/>
</dbReference>
<evidence type="ECO:0000256" key="3">
    <source>
        <dbReference type="ARBA" id="ARBA00022840"/>
    </source>
</evidence>
<accession>A0ABY8LU51</accession>
<evidence type="ECO:0000259" key="5">
    <source>
        <dbReference type="PROSITE" id="PS50893"/>
    </source>
</evidence>
<dbReference type="InterPro" id="IPR012340">
    <property type="entry name" value="NA-bd_OB-fold"/>
</dbReference>
<dbReference type="EMBL" id="CP122979">
    <property type="protein sequence ID" value="WGI36764.1"/>
    <property type="molecule type" value="Genomic_DNA"/>
</dbReference>
<reference evidence="6" key="1">
    <citation type="submission" date="2023-04" db="EMBL/GenBank/DDBJ databases">
        <title>Completed genome of Mycoplasma lagogenitalium type strain 12MS.</title>
        <authorList>
            <person name="Spergser J."/>
        </authorList>
    </citation>
    <scope>NUCLEOTIDE SEQUENCE</scope>
    <source>
        <strain evidence="6">12MS</strain>
    </source>
</reference>
<proteinExistence type="predicted"/>
<dbReference type="PANTHER" id="PTHR43875">
    <property type="entry name" value="MALTODEXTRIN IMPORT ATP-BINDING PROTEIN MSMX"/>
    <property type="match status" value="1"/>
</dbReference>
<dbReference type="InterPro" id="IPR013611">
    <property type="entry name" value="Transp-assoc_OB_typ2"/>
</dbReference>
<dbReference type="Gene3D" id="2.40.50.100">
    <property type="match status" value="1"/>
</dbReference>
<dbReference type="PANTHER" id="PTHR43875:SF1">
    <property type="entry name" value="OSMOPROTECTIVE COMPOUNDS UPTAKE ATP-BINDING PROTEIN GGTA"/>
    <property type="match status" value="1"/>
</dbReference>
<dbReference type="InterPro" id="IPR003439">
    <property type="entry name" value="ABC_transporter-like_ATP-bd"/>
</dbReference>
<keyword evidence="1" id="KW-0813">Transport</keyword>
<dbReference type="Pfam" id="PF08402">
    <property type="entry name" value="TOBE_2"/>
    <property type="match status" value="1"/>
</dbReference>
<evidence type="ECO:0000256" key="2">
    <source>
        <dbReference type="ARBA" id="ARBA00022741"/>
    </source>
</evidence>
<dbReference type="Gene3D" id="3.40.50.300">
    <property type="entry name" value="P-loop containing nucleotide triphosphate hydrolases"/>
    <property type="match status" value="2"/>
</dbReference>
<dbReference type="RefSeq" id="WP_280102066.1">
    <property type="nucleotide sequence ID" value="NZ_CP122979.1"/>
</dbReference>
<dbReference type="InterPro" id="IPR017871">
    <property type="entry name" value="ABC_transporter-like_CS"/>
</dbReference>
<sequence length="616" mass="71388">MSTNAELAIQERQALIEEIKSKADERYRSKKFETAIEIKDLVIDYGETLAVDNANITIKKGELVTLLGPSGCGKTTTLNAIAGLLTPTSGQILFEGVDVTKATPQDRKIGLVFQNYALYPHLNVYDNIAFPLTNDKVWKTKMMEKSLYAKHQANSLVFAQNGASKEELKEYDNYIFNYFDVYKQVNLNITNLKSNLYKKLNELKAKLDLIPLYKQTEIKRESHVGLKNLKDRRLEKKQYKKELAKLKKLESSEKVEQLKEKYTNLLQETKNKKAQIHSQYKENLLIIKDKYIKQKDFLKNLIKEEKLSIKNSEEFNELKINKQNFKKLYKFTKMQYRNFEKELIAKYSLKLDNLDEKQLEEHKKLLSENISIKKAIEKYVVNVAQRVEITKNLHKKPTKLSGGQQQRVAIARGIVREPKILLMDEPLSNLDAKLRVQTRQWIRGIQKELGITTVFVTHDQEEAMSISDKIVCMSFGKIQQIGSPIELYNKPANEFVAKFLGIPEMTIFTAKVENNEISVNDIHLKSLDNSELTEIRVGIRGEHLHETEEGKFVSKIKSIEYLGKEIFAKVEVENIGVFNIFLRNKLSYEIGEEVRFNIPENKIHLFDVQTKERLEL</sequence>
<dbReference type="GO" id="GO:0005524">
    <property type="term" value="F:ATP binding"/>
    <property type="evidence" value="ECO:0007669"/>
    <property type="project" value="UniProtKB-KW"/>
</dbReference>
<name>A0ABY8LU51_9BACT</name>
<evidence type="ECO:0000313" key="7">
    <source>
        <dbReference type="Proteomes" id="UP001179842"/>
    </source>
</evidence>
<dbReference type="InterPro" id="IPR008995">
    <property type="entry name" value="Mo/tungstate-bd_C_term_dom"/>
</dbReference>
<feature type="domain" description="ABC transporter" evidence="5">
    <location>
        <begin position="36"/>
        <end position="500"/>
    </location>
</feature>
<keyword evidence="2" id="KW-0547">Nucleotide-binding</keyword>
<dbReference type="PROSITE" id="PS00211">
    <property type="entry name" value="ABC_TRANSPORTER_1"/>
    <property type="match status" value="1"/>
</dbReference>
<dbReference type="Proteomes" id="UP001179842">
    <property type="component" value="Chromosome"/>
</dbReference>
<keyword evidence="3 6" id="KW-0067">ATP-binding</keyword>